<accession>L8IDE7</accession>
<dbReference type="PANTHER" id="PTHR33064">
    <property type="entry name" value="POL PROTEIN"/>
    <property type="match status" value="1"/>
</dbReference>
<dbReference type="Gene3D" id="3.10.10.10">
    <property type="entry name" value="HIV Type 1 Reverse Transcriptase, subunit A, domain 1"/>
    <property type="match status" value="1"/>
</dbReference>
<proteinExistence type="predicted"/>
<dbReference type="Gene3D" id="2.40.70.10">
    <property type="entry name" value="Acid Proteases"/>
    <property type="match status" value="1"/>
</dbReference>
<dbReference type="InterPro" id="IPR043502">
    <property type="entry name" value="DNA/RNA_pol_sf"/>
</dbReference>
<dbReference type="Gene3D" id="3.30.70.270">
    <property type="match status" value="1"/>
</dbReference>
<evidence type="ECO:0000256" key="1">
    <source>
        <dbReference type="ARBA" id="ARBA00022801"/>
    </source>
</evidence>
<feature type="non-terminal residue" evidence="3">
    <location>
        <position position="1"/>
    </location>
</feature>
<dbReference type="InterPro" id="IPR051320">
    <property type="entry name" value="Viral_Replic_Matur_Polypro"/>
</dbReference>
<dbReference type="EMBL" id="JH881557">
    <property type="protein sequence ID" value="ELR53584.1"/>
    <property type="molecule type" value="Genomic_DNA"/>
</dbReference>
<organism evidence="3 4">
    <name type="scientific">Bos mutus</name>
    <name type="common">wild yak</name>
    <dbReference type="NCBI Taxonomy" id="72004"/>
    <lineage>
        <taxon>Eukaryota</taxon>
        <taxon>Metazoa</taxon>
        <taxon>Chordata</taxon>
        <taxon>Craniata</taxon>
        <taxon>Vertebrata</taxon>
        <taxon>Euteleostomi</taxon>
        <taxon>Mammalia</taxon>
        <taxon>Eutheria</taxon>
        <taxon>Laurasiatheria</taxon>
        <taxon>Artiodactyla</taxon>
        <taxon>Ruminantia</taxon>
        <taxon>Pecora</taxon>
        <taxon>Bovidae</taxon>
        <taxon>Bovinae</taxon>
        <taxon>Bos</taxon>
    </lineage>
</organism>
<sequence>QVIHEFLYIPECPVPLLGRDLLSKLGAQVTFSPGERPTFQMDTMKLIQLFPEVWVEDKPPPPRLAKHQAPVITELKPGTIPVRKLQYPLLIEAWASILPHINRLKQAGILVECQLVNQATVTLHPTVPNPCTLLSLLPPRTKAYTRLDLKDAFFCICLAPASQPIFAFEWEDQVGGTKQQLIWTPPQGFKNSPATSGEALASDLNSFHPEEYGCWLLQYG</sequence>
<name>L8IDE7_9CETA</name>
<evidence type="ECO:0000313" key="4">
    <source>
        <dbReference type="Proteomes" id="UP000011080"/>
    </source>
</evidence>
<dbReference type="SUPFAM" id="SSF50630">
    <property type="entry name" value="Acid proteases"/>
    <property type="match status" value="1"/>
</dbReference>
<dbReference type="GO" id="GO:0006508">
    <property type="term" value="P:proteolysis"/>
    <property type="evidence" value="ECO:0007669"/>
    <property type="project" value="InterPro"/>
</dbReference>
<dbReference type="Proteomes" id="UP000011080">
    <property type="component" value="Unassembled WGS sequence"/>
</dbReference>
<feature type="non-terminal residue" evidence="3">
    <location>
        <position position="220"/>
    </location>
</feature>
<dbReference type="PROSITE" id="PS50175">
    <property type="entry name" value="ASP_PROT_RETROV"/>
    <property type="match status" value="1"/>
</dbReference>
<feature type="domain" description="Peptidase A2" evidence="2">
    <location>
        <begin position="1"/>
        <end position="21"/>
    </location>
</feature>
<dbReference type="AlphaFoldDB" id="L8IDE7"/>
<dbReference type="InterPro" id="IPR043128">
    <property type="entry name" value="Rev_trsase/Diguanyl_cyclase"/>
</dbReference>
<dbReference type="GO" id="GO:0004190">
    <property type="term" value="F:aspartic-type endopeptidase activity"/>
    <property type="evidence" value="ECO:0007669"/>
    <property type="project" value="InterPro"/>
</dbReference>
<dbReference type="PANTHER" id="PTHR33064:SF38">
    <property type="entry name" value="LRRGT00076-LIKE"/>
    <property type="match status" value="1"/>
</dbReference>
<gene>
    <name evidence="3" type="ORF">M91_10563</name>
</gene>
<dbReference type="InterPro" id="IPR021109">
    <property type="entry name" value="Peptidase_aspartic_dom_sf"/>
</dbReference>
<evidence type="ECO:0000259" key="2">
    <source>
        <dbReference type="PROSITE" id="PS50175"/>
    </source>
</evidence>
<protein>
    <recommendedName>
        <fullName evidence="2">Peptidase A2 domain-containing protein</fullName>
    </recommendedName>
</protein>
<keyword evidence="1" id="KW-0378">Hydrolase</keyword>
<dbReference type="SUPFAM" id="SSF56672">
    <property type="entry name" value="DNA/RNA polymerases"/>
    <property type="match status" value="1"/>
</dbReference>
<reference evidence="3 4" key="1">
    <citation type="journal article" date="2012" name="Nat. Genet.">
        <title>The yak genome and adaptation to life at high altitude.</title>
        <authorList>
            <person name="Qiu Q."/>
            <person name="Zhang G."/>
            <person name="Ma T."/>
            <person name="Qian W."/>
            <person name="Wang J."/>
            <person name="Ye Z."/>
            <person name="Cao C."/>
            <person name="Hu Q."/>
            <person name="Kim J."/>
            <person name="Larkin D.M."/>
            <person name="Auvil L."/>
            <person name="Capitanu B."/>
            <person name="Ma J."/>
            <person name="Lewin H.A."/>
            <person name="Qian X."/>
            <person name="Lang Y."/>
            <person name="Zhou R."/>
            <person name="Wang L."/>
            <person name="Wang K."/>
            <person name="Xia J."/>
            <person name="Liao S."/>
            <person name="Pan S."/>
            <person name="Lu X."/>
            <person name="Hou H."/>
            <person name="Wang Y."/>
            <person name="Zang X."/>
            <person name="Yin Y."/>
            <person name="Ma H."/>
            <person name="Zhang J."/>
            <person name="Wang Z."/>
            <person name="Zhang Y."/>
            <person name="Zhang D."/>
            <person name="Yonezawa T."/>
            <person name="Hasegawa M."/>
            <person name="Zhong Y."/>
            <person name="Liu W."/>
            <person name="Zhang Y."/>
            <person name="Huang Z."/>
            <person name="Zhang S."/>
            <person name="Long R."/>
            <person name="Yang H."/>
            <person name="Wang J."/>
            <person name="Lenstra J.A."/>
            <person name="Cooper D.N."/>
            <person name="Wu Y."/>
            <person name="Wang J."/>
            <person name="Shi P."/>
            <person name="Wang J."/>
            <person name="Liu J."/>
        </authorList>
    </citation>
    <scope>NUCLEOTIDE SEQUENCE [LARGE SCALE GENOMIC DNA]</scope>
    <source>
        <strain evidence="4">yakQH1</strain>
    </source>
</reference>
<evidence type="ECO:0000313" key="3">
    <source>
        <dbReference type="EMBL" id="ELR53584.1"/>
    </source>
</evidence>
<dbReference type="InterPro" id="IPR001995">
    <property type="entry name" value="Peptidase_A2_cat"/>
</dbReference>